<evidence type="ECO:0000256" key="2">
    <source>
        <dbReference type="ARBA" id="ARBA00021975"/>
    </source>
</evidence>
<dbReference type="InterPro" id="IPR037198">
    <property type="entry name" value="MutL_C_sf"/>
</dbReference>
<dbReference type="NCBIfam" id="NF000949">
    <property type="entry name" value="PRK00095.1-2"/>
    <property type="match status" value="1"/>
</dbReference>
<dbReference type="SUPFAM" id="SSF55874">
    <property type="entry name" value="ATPase domain of HSP90 chaperone/DNA topoisomerase II/histidine kinase"/>
    <property type="match status" value="1"/>
</dbReference>
<dbReference type="GO" id="GO:0032300">
    <property type="term" value="C:mismatch repair complex"/>
    <property type="evidence" value="ECO:0007669"/>
    <property type="project" value="InterPro"/>
</dbReference>
<evidence type="ECO:0000256" key="3">
    <source>
        <dbReference type="ARBA" id="ARBA00022763"/>
    </source>
</evidence>
<dbReference type="GO" id="GO:0005524">
    <property type="term" value="F:ATP binding"/>
    <property type="evidence" value="ECO:0007669"/>
    <property type="project" value="InterPro"/>
</dbReference>
<dbReference type="AlphaFoldDB" id="A0A3N0V5D0"/>
<dbReference type="Gene3D" id="3.30.1370.100">
    <property type="entry name" value="MutL, C-terminal domain, regulatory subdomain"/>
    <property type="match status" value="1"/>
</dbReference>
<dbReference type="PANTHER" id="PTHR10073:SF12">
    <property type="entry name" value="DNA MISMATCH REPAIR PROTEIN MLH1"/>
    <property type="match status" value="1"/>
</dbReference>
<evidence type="ECO:0000313" key="9">
    <source>
        <dbReference type="Proteomes" id="UP000275137"/>
    </source>
</evidence>
<dbReference type="CDD" id="cd16926">
    <property type="entry name" value="HATPase_MutL-MLH-PMS-like"/>
    <property type="match status" value="1"/>
</dbReference>
<reference evidence="8 9" key="1">
    <citation type="submission" date="2018-10" db="EMBL/GenBank/DDBJ databases">
        <authorList>
            <person name="Chen W.-M."/>
        </authorList>
    </citation>
    <scope>NUCLEOTIDE SEQUENCE [LARGE SCALE GENOMIC DNA]</scope>
    <source>
        <strain evidence="8 9">H-5</strain>
    </source>
</reference>
<proteinExistence type="inferred from homology"/>
<dbReference type="Gene3D" id="3.30.1540.20">
    <property type="entry name" value="MutL, C-terminal domain, dimerisation subdomain"/>
    <property type="match status" value="1"/>
</dbReference>
<keyword evidence="3 5" id="KW-0227">DNA damage</keyword>
<dbReference type="InterPro" id="IPR020667">
    <property type="entry name" value="DNA_mismatch_repair_MutL"/>
</dbReference>
<keyword evidence="4 5" id="KW-0234">DNA repair</keyword>
<evidence type="ECO:0000313" key="8">
    <source>
        <dbReference type="EMBL" id="ROH88017.1"/>
    </source>
</evidence>
<dbReference type="HAMAP" id="MF_00149">
    <property type="entry name" value="DNA_mis_repair"/>
    <property type="match status" value="1"/>
</dbReference>
<evidence type="ECO:0000256" key="1">
    <source>
        <dbReference type="ARBA" id="ARBA00006082"/>
    </source>
</evidence>
<dbReference type="FunFam" id="3.30.230.10:FF:000013">
    <property type="entry name" value="DNA mismatch repair endonuclease MutL"/>
    <property type="match status" value="1"/>
</dbReference>
<dbReference type="CDD" id="cd03482">
    <property type="entry name" value="MutL_Trans_MutL"/>
    <property type="match status" value="1"/>
</dbReference>
<dbReference type="InterPro" id="IPR020568">
    <property type="entry name" value="Ribosomal_Su5_D2-typ_SF"/>
</dbReference>
<gene>
    <name evidence="5 8" type="primary">mutL</name>
    <name evidence="8" type="ORF">ED236_00550</name>
</gene>
<comment type="caution">
    <text evidence="8">The sequence shown here is derived from an EMBL/GenBank/DDBJ whole genome shotgun (WGS) entry which is preliminary data.</text>
</comment>
<dbReference type="SUPFAM" id="SSF54211">
    <property type="entry name" value="Ribosomal protein S5 domain 2-like"/>
    <property type="match status" value="1"/>
</dbReference>
<dbReference type="GO" id="GO:0004519">
    <property type="term" value="F:endonuclease activity"/>
    <property type="evidence" value="ECO:0007669"/>
    <property type="project" value="UniProtKB-KW"/>
</dbReference>
<keyword evidence="9" id="KW-1185">Reference proteome</keyword>
<keyword evidence="8" id="KW-0255">Endonuclease</keyword>
<keyword evidence="8" id="KW-0540">Nuclease</keyword>
<dbReference type="InterPro" id="IPR042120">
    <property type="entry name" value="MutL_C_dimsub"/>
</dbReference>
<dbReference type="Pfam" id="PF01119">
    <property type="entry name" value="DNA_mis_repair"/>
    <property type="match status" value="1"/>
</dbReference>
<feature type="domain" description="MutL C-terminal dimerisation" evidence="6">
    <location>
        <begin position="435"/>
        <end position="583"/>
    </location>
</feature>
<dbReference type="GO" id="GO:0016887">
    <property type="term" value="F:ATP hydrolysis activity"/>
    <property type="evidence" value="ECO:0007669"/>
    <property type="project" value="InterPro"/>
</dbReference>
<dbReference type="PANTHER" id="PTHR10073">
    <property type="entry name" value="DNA MISMATCH REPAIR PROTEIN MLH, PMS, MUTL"/>
    <property type="match status" value="1"/>
</dbReference>
<dbReference type="Gene3D" id="3.30.565.10">
    <property type="entry name" value="Histidine kinase-like ATPase, C-terminal domain"/>
    <property type="match status" value="1"/>
</dbReference>
<accession>A0A3N0V5D0</accession>
<dbReference type="GO" id="GO:0140664">
    <property type="term" value="F:ATP-dependent DNA damage sensor activity"/>
    <property type="evidence" value="ECO:0007669"/>
    <property type="project" value="InterPro"/>
</dbReference>
<evidence type="ECO:0000259" key="6">
    <source>
        <dbReference type="SMART" id="SM00853"/>
    </source>
</evidence>
<dbReference type="InterPro" id="IPR014721">
    <property type="entry name" value="Ribsml_uS5_D2-typ_fold_subgr"/>
</dbReference>
<evidence type="ECO:0000259" key="7">
    <source>
        <dbReference type="SMART" id="SM01340"/>
    </source>
</evidence>
<dbReference type="GO" id="GO:0030983">
    <property type="term" value="F:mismatched DNA binding"/>
    <property type="evidence" value="ECO:0007669"/>
    <property type="project" value="InterPro"/>
</dbReference>
<dbReference type="InterPro" id="IPR014762">
    <property type="entry name" value="DNA_mismatch_repair_CS"/>
</dbReference>
<dbReference type="InterPro" id="IPR002099">
    <property type="entry name" value="MutL/Mlh/PMS"/>
</dbReference>
<dbReference type="InterPro" id="IPR038973">
    <property type="entry name" value="MutL/Mlh/Pms-like"/>
</dbReference>
<comment type="function">
    <text evidence="5">This protein is involved in the repair of mismatches in DNA. It is required for dam-dependent methyl-directed DNA mismatch repair. May act as a 'molecular matchmaker', a protein that promotes the formation of a stable complex between two or more DNA-binding proteins in an ATP-dependent manner without itself being part of a final effector complex.</text>
</comment>
<feature type="domain" description="DNA mismatch repair protein S5" evidence="7">
    <location>
        <begin position="208"/>
        <end position="326"/>
    </location>
</feature>
<organism evidence="8 9">
    <name type="scientific">Pseudomethylobacillus aquaticus</name>
    <dbReference type="NCBI Taxonomy" id="2676064"/>
    <lineage>
        <taxon>Bacteria</taxon>
        <taxon>Pseudomonadati</taxon>
        <taxon>Pseudomonadota</taxon>
        <taxon>Betaproteobacteria</taxon>
        <taxon>Nitrosomonadales</taxon>
        <taxon>Methylophilaceae</taxon>
        <taxon>Pseudomethylobacillus</taxon>
    </lineage>
</organism>
<dbReference type="InterPro" id="IPR042121">
    <property type="entry name" value="MutL_C_regsub"/>
</dbReference>
<dbReference type="Proteomes" id="UP000275137">
    <property type="component" value="Unassembled WGS sequence"/>
</dbReference>
<dbReference type="EMBL" id="RJVP01000001">
    <property type="protein sequence ID" value="ROH88017.1"/>
    <property type="molecule type" value="Genomic_DNA"/>
</dbReference>
<dbReference type="RefSeq" id="WP_123236011.1">
    <property type="nucleotide sequence ID" value="NZ_RJVP01000001.1"/>
</dbReference>
<dbReference type="InterPro" id="IPR014790">
    <property type="entry name" value="MutL_C"/>
</dbReference>
<dbReference type="Pfam" id="PF13589">
    <property type="entry name" value="HATPase_c_3"/>
    <property type="match status" value="1"/>
</dbReference>
<evidence type="ECO:0000256" key="5">
    <source>
        <dbReference type="HAMAP-Rule" id="MF_00149"/>
    </source>
</evidence>
<name>A0A3N0V5D0_9PROT</name>
<dbReference type="SMART" id="SM01340">
    <property type="entry name" value="DNA_mis_repair"/>
    <property type="match status" value="1"/>
</dbReference>
<dbReference type="NCBIfam" id="TIGR00585">
    <property type="entry name" value="mutl"/>
    <property type="match status" value="1"/>
</dbReference>
<keyword evidence="8" id="KW-0378">Hydrolase</keyword>
<dbReference type="Pfam" id="PF08676">
    <property type="entry name" value="MutL_C"/>
    <property type="match status" value="1"/>
</dbReference>
<protein>
    <recommendedName>
        <fullName evidence="2 5">DNA mismatch repair protein MutL</fullName>
    </recommendedName>
</protein>
<dbReference type="FunFam" id="3.30.565.10:FF:000003">
    <property type="entry name" value="DNA mismatch repair endonuclease MutL"/>
    <property type="match status" value="1"/>
</dbReference>
<dbReference type="SMART" id="SM00853">
    <property type="entry name" value="MutL_C"/>
    <property type="match status" value="1"/>
</dbReference>
<dbReference type="SUPFAM" id="SSF118116">
    <property type="entry name" value="DNA mismatch repair protein MutL"/>
    <property type="match status" value="1"/>
</dbReference>
<dbReference type="GO" id="GO:0006298">
    <property type="term" value="P:mismatch repair"/>
    <property type="evidence" value="ECO:0007669"/>
    <property type="project" value="UniProtKB-UniRule"/>
</dbReference>
<dbReference type="InterPro" id="IPR036890">
    <property type="entry name" value="HATPase_C_sf"/>
</dbReference>
<comment type="similarity">
    <text evidence="1 5">Belongs to the DNA mismatch repair MutL/HexB family.</text>
</comment>
<sequence>MSTIRLLPDQLISQIAAGEVVERPASALKELLENSLDAGSTDISVALLQGGVKQLRVADNGGGISQDDLTLALTRHATSKIATLDDLEAVASLGFRGEALASIASVSRTQIISRAASARHAWRISSVGSQIMPVEPAALDAGTIVEVSDLYFNTPARRKFLKTEATEFGHCDDAFQRIALARPDVSLMLQHNGRAVSRYQAGPAARRVAEVLGQEFADQALSIEESAAGLRLWGMAAKPTYQRSSRDSQYVYVNGRFVRDKLIAHAIRQAYQDVLHHDRHPAFVLFLELDPALVDVNVHPAKTEVRFREGQSIHRFVFHALHKVLATPVGTATPASHNPFASQPSLQNQPPNYPTFQSRMDLQAAQRPDFYQVLFGAGQPGSAAQADGAPAWSAPPEYDAGRELSAGSAAFGGFTPSVTPASTLQPDSEFPMGFAIAQLHGVYVLAQNSAGLIVVDMHAAHERIMYERLKSALDDDSVPMQPLLLPVSFHADRIEVASVEEQLSSVQSNGLQQLGFDIAVLSPTTLAVRAVPAMLQDADAVALARDVLRDLREYGASRALTERRNELLGTMACHAAVRANRSLTIPEMNALLRDMETTERSGQCNHGRPTWFQVSMSELDKMFMRGK</sequence>
<dbReference type="InterPro" id="IPR013507">
    <property type="entry name" value="DNA_mismatch_S5_2-like"/>
</dbReference>
<dbReference type="Gene3D" id="3.30.230.10">
    <property type="match status" value="1"/>
</dbReference>
<dbReference type="PROSITE" id="PS00058">
    <property type="entry name" value="DNA_MISMATCH_REPAIR_1"/>
    <property type="match status" value="1"/>
</dbReference>
<evidence type="ECO:0000256" key="4">
    <source>
        <dbReference type="ARBA" id="ARBA00023204"/>
    </source>
</evidence>